<reference evidence="3" key="1">
    <citation type="journal article" date="2018" name="Front. Microbiol.">
        <title>Genome-Based Analysis Reveals the Taxonomy and Diversity of the Family Idiomarinaceae.</title>
        <authorList>
            <person name="Liu Y."/>
            <person name="Lai Q."/>
            <person name="Shao Z."/>
        </authorList>
    </citation>
    <scope>NUCLEOTIDE SEQUENCE [LARGE SCALE GENOMIC DNA]</scope>
    <source>
        <strain evidence="3">SN-14</strain>
    </source>
</reference>
<keyword evidence="3" id="KW-1185">Reference proteome</keyword>
<dbReference type="RefSeq" id="WP_126819359.1">
    <property type="nucleotide sequence ID" value="NZ_PIPS01000001.1"/>
</dbReference>
<sequence length="133" mass="14516">MKRKNDWPTELANFLLKTRKTPFKWGENDCCLFAANAILAMGGDDVAKDVRGHYTTAIGARRIMKSLGAANVVELLTQRLGEPDGKLVRGAIVAVESDGQQVAGVFYHKPWALTESGLQGMPLESVIATWSLN</sequence>
<comment type="caution">
    <text evidence="2">The sequence shown here is derived from an EMBL/GenBank/DDBJ whole genome shotgun (WGS) entry which is preliminary data.</text>
</comment>
<organism evidence="2 3">
    <name type="scientific">Idiomarina aquatica</name>
    <dbReference type="NCBI Taxonomy" id="1327752"/>
    <lineage>
        <taxon>Bacteria</taxon>
        <taxon>Pseudomonadati</taxon>
        <taxon>Pseudomonadota</taxon>
        <taxon>Gammaproteobacteria</taxon>
        <taxon>Alteromonadales</taxon>
        <taxon>Idiomarinaceae</taxon>
        <taxon>Idiomarina</taxon>
    </lineage>
</organism>
<name>A0AA94EFS8_9GAMM</name>
<dbReference type="Proteomes" id="UP000286680">
    <property type="component" value="Unassembled WGS sequence"/>
</dbReference>
<accession>A0AA94EFS8</accession>
<dbReference type="EMBL" id="PIPS01000001">
    <property type="protein sequence ID" value="RUO44980.1"/>
    <property type="molecule type" value="Genomic_DNA"/>
</dbReference>
<dbReference type="InterPro" id="IPR053802">
    <property type="entry name" value="DUF6950"/>
</dbReference>
<dbReference type="Pfam" id="PF22262">
    <property type="entry name" value="DUF6950"/>
    <property type="match status" value="1"/>
</dbReference>
<evidence type="ECO:0000313" key="2">
    <source>
        <dbReference type="EMBL" id="RUO44980.1"/>
    </source>
</evidence>
<dbReference type="AlphaFoldDB" id="A0AA94EFS8"/>
<feature type="domain" description="DUF6950" evidence="1">
    <location>
        <begin position="2"/>
        <end position="131"/>
    </location>
</feature>
<evidence type="ECO:0000259" key="1">
    <source>
        <dbReference type="Pfam" id="PF22262"/>
    </source>
</evidence>
<protein>
    <recommendedName>
        <fullName evidence="1">DUF6950 domain-containing protein</fullName>
    </recommendedName>
</protein>
<gene>
    <name evidence="2" type="ORF">CWE23_02830</name>
</gene>
<proteinExistence type="predicted"/>
<evidence type="ECO:0000313" key="3">
    <source>
        <dbReference type="Proteomes" id="UP000286680"/>
    </source>
</evidence>